<dbReference type="EMBL" id="CP021425">
    <property type="protein sequence ID" value="ARU55427.1"/>
    <property type="molecule type" value="Genomic_DNA"/>
</dbReference>
<dbReference type="KEGG" id="ome:OLMES_1349"/>
<feature type="domain" description="Polyphosphate kinase-2-related" evidence="1">
    <location>
        <begin position="270"/>
        <end position="490"/>
    </location>
</feature>
<dbReference type="InterPro" id="IPR022489">
    <property type="entry name" value="PolyP_AMP_Tfrase"/>
</dbReference>
<dbReference type="OrthoDB" id="9775224at2"/>
<evidence type="ECO:0000259" key="1">
    <source>
        <dbReference type="Pfam" id="PF03976"/>
    </source>
</evidence>
<gene>
    <name evidence="2" type="ORF">OLMES_1349</name>
</gene>
<name>A0A1Y0I4L8_9GAMM</name>
<protein>
    <submittedName>
        <fullName evidence="2">Polyphosphate:AMP phosphotransferase</fullName>
    </submittedName>
</protein>
<dbReference type="GO" id="GO:0043751">
    <property type="term" value="F:polyphosphate:AMP phosphotransferase activity"/>
    <property type="evidence" value="ECO:0007669"/>
    <property type="project" value="InterPro"/>
</dbReference>
<dbReference type="Pfam" id="PF03976">
    <property type="entry name" value="PPK2"/>
    <property type="match status" value="2"/>
</dbReference>
<dbReference type="SUPFAM" id="SSF52540">
    <property type="entry name" value="P-loop containing nucleoside triphosphate hydrolases"/>
    <property type="match status" value="2"/>
</dbReference>
<dbReference type="Proteomes" id="UP000196027">
    <property type="component" value="Chromosome"/>
</dbReference>
<dbReference type="RefSeq" id="WP_087460539.1">
    <property type="nucleotide sequence ID" value="NZ_CP021425.1"/>
</dbReference>
<evidence type="ECO:0000313" key="3">
    <source>
        <dbReference type="Proteomes" id="UP000196027"/>
    </source>
</evidence>
<dbReference type="InterPro" id="IPR027417">
    <property type="entry name" value="P-loop_NTPase"/>
</dbReference>
<dbReference type="InterPro" id="IPR022488">
    <property type="entry name" value="PPK2-related"/>
</dbReference>
<dbReference type="Gene3D" id="3.40.50.300">
    <property type="entry name" value="P-loop containing nucleotide triphosphate hydrolases"/>
    <property type="match status" value="2"/>
</dbReference>
<proteinExistence type="predicted"/>
<accession>A0A1Y0I4L8</accession>
<organism evidence="2 3">
    <name type="scientific">Oleiphilus messinensis</name>
    <dbReference type="NCBI Taxonomy" id="141451"/>
    <lineage>
        <taxon>Bacteria</taxon>
        <taxon>Pseudomonadati</taxon>
        <taxon>Pseudomonadota</taxon>
        <taxon>Gammaproteobacteria</taxon>
        <taxon>Oceanospirillales</taxon>
        <taxon>Oleiphilaceae</taxon>
        <taxon>Oleiphilus</taxon>
    </lineage>
</organism>
<dbReference type="NCBIfam" id="TIGR03708">
    <property type="entry name" value="poly_P_AMP_trns"/>
    <property type="match status" value="1"/>
</dbReference>
<dbReference type="GO" id="GO:0006797">
    <property type="term" value="P:polyphosphate metabolic process"/>
    <property type="evidence" value="ECO:0007669"/>
    <property type="project" value="InterPro"/>
</dbReference>
<evidence type="ECO:0000313" key="2">
    <source>
        <dbReference type="EMBL" id="ARU55427.1"/>
    </source>
</evidence>
<sequence>MFEAAELGRKLDKKTFKDLVTPLRAALLQEQFKLSAKKRPVIIIVEGVDNGIKGELINRLNEWFDTRGLEVHAFGHKTEAEHERPRFWRYWMSLPARGRIGIFSSSWYTGTLYERTFRKLSARNFDVHMKRISSLEESLAADGALILKFWLHMSKDIQRSRFKRVKKEKKTRWMVSKMDLALHDNHKKYIQAAERAIRMTDNANAPWLIVEAEEARYRDATVAQTILKALEGMVEQTEICSDGDSVARLVPPAGTHKTILDGIDLSQSLGKDTYSSRLDELQNRLTQLSWQAYHQQKTTVMVFEGWDAAGKGGAIRRVMNAVDARIAQVISIAAPTDEELAHHYLWRFWRHIPRAGRMIIYDRSWYGRVLVERVEGFARAPEWRRAYLEINDFEEQLTEHGFNLLKFWIHIDPDEQLTRFKEREQIPYKQHKITDEDWRNREKWGAYELAINDMVARTSTDYAPWTLIPGNDKKLARIKVLETVCERLENSLGKR</sequence>
<feature type="domain" description="Polyphosphate kinase-2-related" evidence="1">
    <location>
        <begin position="11"/>
        <end position="235"/>
    </location>
</feature>
<keyword evidence="3" id="KW-1185">Reference proteome</keyword>
<dbReference type="AlphaFoldDB" id="A0A1Y0I4L8"/>
<reference evidence="2 3" key="1">
    <citation type="submission" date="2017-05" db="EMBL/GenBank/DDBJ databases">
        <title>Genomic insights into alkan degradation activity of Oleiphilus messinensis.</title>
        <authorList>
            <person name="Kozyavkin S.A."/>
            <person name="Slesarev A.I."/>
            <person name="Golyshin P.N."/>
            <person name="Korzhenkov A."/>
            <person name="Golyshina O.N."/>
            <person name="Toshchakov S.V."/>
        </authorList>
    </citation>
    <scope>NUCLEOTIDE SEQUENCE [LARGE SCALE GENOMIC DNA]</scope>
    <source>
        <strain evidence="2 3">ME102</strain>
    </source>
</reference>
<keyword evidence="2" id="KW-0808">Transferase</keyword>
<dbReference type="PANTHER" id="PTHR34383">
    <property type="entry name" value="POLYPHOSPHATE:AMP PHOSPHOTRANSFERASE-RELATED"/>
    <property type="match status" value="1"/>
</dbReference>
<dbReference type="PANTHER" id="PTHR34383:SF3">
    <property type="entry name" value="POLYPHOSPHATE:AMP PHOSPHOTRANSFERASE"/>
    <property type="match status" value="1"/>
</dbReference>